<organism evidence="1 2">
    <name type="scientific">Dreissena polymorpha</name>
    <name type="common">Zebra mussel</name>
    <name type="synonym">Mytilus polymorpha</name>
    <dbReference type="NCBI Taxonomy" id="45954"/>
    <lineage>
        <taxon>Eukaryota</taxon>
        <taxon>Metazoa</taxon>
        <taxon>Spiralia</taxon>
        <taxon>Lophotrochozoa</taxon>
        <taxon>Mollusca</taxon>
        <taxon>Bivalvia</taxon>
        <taxon>Autobranchia</taxon>
        <taxon>Heteroconchia</taxon>
        <taxon>Euheterodonta</taxon>
        <taxon>Imparidentia</taxon>
        <taxon>Neoheterodontei</taxon>
        <taxon>Myida</taxon>
        <taxon>Dreissenoidea</taxon>
        <taxon>Dreissenidae</taxon>
        <taxon>Dreissena</taxon>
    </lineage>
</organism>
<dbReference type="AlphaFoldDB" id="A0A9D4GM56"/>
<evidence type="ECO:0000313" key="1">
    <source>
        <dbReference type="EMBL" id="KAH3817946.1"/>
    </source>
</evidence>
<protein>
    <submittedName>
        <fullName evidence="1">Uncharacterized protein</fullName>
    </submittedName>
</protein>
<proteinExistence type="predicted"/>
<reference evidence="1" key="2">
    <citation type="submission" date="2020-11" db="EMBL/GenBank/DDBJ databases">
        <authorList>
            <person name="McCartney M.A."/>
            <person name="Auch B."/>
            <person name="Kono T."/>
            <person name="Mallez S."/>
            <person name="Becker A."/>
            <person name="Gohl D.M."/>
            <person name="Silverstein K.A.T."/>
            <person name="Koren S."/>
            <person name="Bechman K.B."/>
            <person name="Herman A."/>
            <person name="Abrahante J.E."/>
            <person name="Garbe J."/>
        </authorList>
    </citation>
    <scope>NUCLEOTIDE SEQUENCE</scope>
    <source>
        <strain evidence="1">Duluth1</strain>
        <tissue evidence="1">Whole animal</tissue>
    </source>
</reference>
<sequence>MDLESTGLSLGDAKEIYFKDVAAMIVIEDKIILADRKSSTIVVYKDDFEVASEMHFASKQVGFFWGITDMSVLKDAVFGVLVPGFLRKSECWFYELQSDDTVKYLRTIALNKRCYGICFQRDFLFATFSPAYGSPGYVRMLDLQGKSLKKFMHDKNKKQLFSNRISKIYVDSKFRIFVCDDKKRELLILKKDEFDDSISYVTSHKYSVLTIAIKRDGTSFLSTDSDDGVVLLHQNGKWIFNNFLSAAKLSGKPSAVAYTENGETSKLIVVIKSKYWFRSHTKLVCYYLCQTKDTEARILMED</sequence>
<dbReference type="SUPFAM" id="SSF101898">
    <property type="entry name" value="NHL repeat"/>
    <property type="match status" value="1"/>
</dbReference>
<dbReference type="Gene3D" id="2.130.10.10">
    <property type="entry name" value="YVTN repeat-like/Quinoprotein amine dehydrogenase"/>
    <property type="match status" value="1"/>
</dbReference>
<evidence type="ECO:0000313" key="2">
    <source>
        <dbReference type="Proteomes" id="UP000828390"/>
    </source>
</evidence>
<dbReference type="EMBL" id="JAIWYP010000005">
    <property type="protein sequence ID" value="KAH3817946.1"/>
    <property type="molecule type" value="Genomic_DNA"/>
</dbReference>
<keyword evidence="2" id="KW-1185">Reference proteome</keyword>
<dbReference type="Proteomes" id="UP000828390">
    <property type="component" value="Unassembled WGS sequence"/>
</dbReference>
<name>A0A9D4GM56_DREPO</name>
<dbReference type="InterPro" id="IPR015943">
    <property type="entry name" value="WD40/YVTN_repeat-like_dom_sf"/>
</dbReference>
<reference evidence="1" key="1">
    <citation type="journal article" date="2019" name="bioRxiv">
        <title>The Genome of the Zebra Mussel, Dreissena polymorpha: A Resource for Invasive Species Research.</title>
        <authorList>
            <person name="McCartney M.A."/>
            <person name="Auch B."/>
            <person name="Kono T."/>
            <person name="Mallez S."/>
            <person name="Zhang Y."/>
            <person name="Obille A."/>
            <person name="Becker A."/>
            <person name="Abrahante J.E."/>
            <person name="Garbe J."/>
            <person name="Badalamenti J.P."/>
            <person name="Herman A."/>
            <person name="Mangelson H."/>
            <person name="Liachko I."/>
            <person name="Sullivan S."/>
            <person name="Sone E.D."/>
            <person name="Koren S."/>
            <person name="Silverstein K.A.T."/>
            <person name="Beckman K.B."/>
            <person name="Gohl D.M."/>
        </authorList>
    </citation>
    <scope>NUCLEOTIDE SEQUENCE</scope>
    <source>
        <strain evidence="1">Duluth1</strain>
        <tissue evidence="1">Whole animal</tissue>
    </source>
</reference>
<accession>A0A9D4GM56</accession>
<gene>
    <name evidence="1" type="ORF">DPMN_119531</name>
</gene>
<comment type="caution">
    <text evidence="1">The sequence shown here is derived from an EMBL/GenBank/DDBJ whole genome shotgun (WGS) entry which is preliminary data.</text>
</comment>